<dbReference type="GO" id="GO:0009306">
    <property type="term" value="P:protein secretion"/>
    <property type="evidence" value="ECO:0007669"/>
    <property type="project" value="TreeGrafter"/>
</dbReference>
<evidence type="ECO:0000256" key="4">
    <source>
        <dbReference type="ARBA" id="ARBA00022452"/>
    </source>
</evidence>
<keyword evidence="8" id="KW-0998">Cell outer membrane</keyword>
<evidence type="ECO:0000256" key="1">
    <source>
        <dbReference type="ARBA" id="ARBA00004442"/>
    </source>
</evidence>
<dbReference type="OrthoDB" id="9803054at2"/>
<dbReference type="Gene3D" id="3.10.20.310">
    <property type="entry name" value="membrane protein fhac"/>
    <property type="match status" value="3"/>
</dbReference>
<comment type="similarity">
    <text evidence="2">Belongs to the TamA family.</text>
</comment>
<evidence type="ECO:0000256" key="9">
    <source>
        <dbReference type="ARBA" id="ARBA00033063"/>
    </source>
</evidence>
<evidence type="ECO:0000256" key="5">
    <source>
        <dbReference type="ARBA" id="ARBA00022692"/>
    </source>
</evidence>
<accession>A0A432WVR5</accession>
<organism evidence="13 14">
    <name type="scientific">Aliidiomarina taiwanensis</name>
    <dbReference type="NCBI Taxonomy" id="946228"/>
    <lineage>
        <taxon>Bacteria</taxon>
        <taxon>Pseudomonadati</taxon>
        <taxon>Pseudomonadota</taxon>
        <taxon>Gammaproteobacteria</taxon>
        <taxon>Alteromonadales</taxon>
        <taxon>Idiomarinaceae</taxon>
        <taxon>Aliidiomarina</taxon>
    </lineage>
</organism>
<dbReference type="RefSeq" id="WP_126758116.1">
    <property type="nucleotide sequence ID" value="NZ_PIPQ01000010.1"/>
</dbReference>
<dbReference type="InterPro" id="IPR000184">
    <property type="entry name" value="Bac_surfAg_D15"/>
</dbReference>
<evidence type="ECO:0000259" key="11">
    <source>
        <dbReference type="Pfam" id="PF01103"/>
    </source>
</evidence>
<dbReference type="InterPro" id="IPR035243">
    <property type="entry name" value="TamA_POTRA_Dom_1"/>
</dbReference>
<dbReference type="GO" id="GO:0097347">
    <property type="term" value="C:TAM protein secretion complex"/>
    <property type="evidence" value="ECO:0007669"/>
    <property type="project" value="TreeGrafter"/>
</dbReference>
<evidence type="ECO:0000256" key="3">
    <source>
        <dbReference type="ARBA" id="ARBA00015419"/>
    </source>
</evidence>
<dbReference type="GO" id="GO:0009279">
    <property type="term" value="C:cell outer membrane"/>
    <property type="evidence" value="ECO:0007669"/>
    <property type="project" value="UniProtKB-SubCell"/>
</dbReference>
<evidence type="ECO:0000256" key="6">
    <source>
        <dbReference type="ARBA" id="ARBA00022729"/>
    </source>
</evidence>
<keyword evidence="6" id="KW-0732">Signal</keyword>
<dbReference type="Pfam" id="PF17243">
    <property type="entry name" value="POTRA_TamA_1"/>
    <property type="match status" value="1"/>
</dbReference>
<dbReference type="PANTHER" id="PTHR12815:SF47">
    <property type="entry name" value="TRANSLOCATION AND ASSEMBLY MODULE SUBUNIT TAMA"/>
    <property type="match status" value="1"/>
</dbReference>
<dbReference type="Gene3D" id="2.40.160.50">
    <property type="entry name" value="membrane protein fhac: a member of the omp85/tpsb transporter family"/>
    <property type="match status" value="1"/>
</dbReference>
<keyword evidence="5" id="KW-0812">Transmembrane</keyword>
<comment type="caution">
    <text evidence="13">The sequence shown here is derived from an EMBL/GenBank/DDBJ whole genome shotgun (WGS) entry which is preliminary data.</text>
</comment>
<evidence type="ECO:0000313" key="13">
    <source>
        <dbReference type="EMBL" id="RUO37862.1"/>
    </source>
</evidence>
<keyword evidence="7" id="KW-0472">Membrane</keyword>
<feature type="domain" description="Bacterial surface antigen (D15)" evidence="11">
    <location>
        <begin position="281"/>
        <end position="580"/>
    </location>
</feature>
<reference evidence="13 14" key="1">
    <citation type="journal article" date="2011" name="Front. Microbiol.">
        <title>Genomic signatures of strain selection and enhancement in Bacillus atrophaeus var. globigii, a historical biowarfare simulant.</title>
        <authorList>
            <person name="Gibbons H.S."/>
            <person name="Broomall S.M."/>
            <person name="McNew L.A."/>
            <person name="Daligault H."/>
            <person name="Chapman C."/>
            <person name="Bruce D."/>
            <person name="Karavis M."/>
            <person name="Krepps M."/>
            <person name="McGregor P.A."/>
            <person name="Hong C."/>
            <person name="Park K.H."/>
            <person name="Akmal A."/>
            <person name="Feldman A."/>
            <person name="Lin J.S."/>
            <person name="Chang W.E."/>
            <person name="Higgs B.W."/>
            <person name="Demirev P."/>
            <person name="Lindquist J."/>
            <person name="Liem A."/>
            <person name="Fochler E."/>
            <person name="Read T.D."/>
            <person name="Tapia R."/>
            <person name="Johnson S."/>
            <person name="Bishop-Lilly K.A."/>
            <person name="Detter C."/>
            <person name="Han C."/>
            <person name="Sozhamannan S."/>
            <person name="Rosenzweig C.N."/>
            <person name="Skowronski E.W."/>
        </authorList>
    </citation>
    <scope>NUCLEOTIDE SEQUENCE [LARGE SCALE GENOMIC DNA]</scope>
    <source>
        <strain evidence="13 14">AIT1</strain>
    </source>
</reference>
<dbReference type="Proteomes" id="UP000286976">
    <property type="component" value="Unassembled WGS sequence"/>
</dbReference>
<proteinExistence type="inferred from homology"/>
<protein>
    <recommendedName>
        <fullName evidence="3">Translocation and assembly module subunit TamA</fullName>
    </recommendedName>
    <alternativeName>
        <fullName evidence="9">Autotransporter assembly factor TamA</fullName>
    </alternativeName>
</protein>
<evidence type="ECO:0000256" key="7">
    <source>
        <dbReference type="ARBA" id="ARBA00023136"/>
    </source>
</evidence>
<gene>
    <name evidence="13" type="ORF">CWE15_10900</name>
</gene>
<name>A0A432WVR5_9GAMM</name>
<dbReference type="Pfam" id="PF01103">
    <property type="entry name" value="Omp85"/>
    <property type="match status" value="1"/>
</dbReference>
<sequence>MRKAWTVFFAFVLLFASKVYGQEETEISRVFVTIEGLNGRVLTNSALLLRIYEYHSKVAPGDGRVRYLHNQAERDFFRALTPYGYYNYQLNSHLEKRDHDWYATYTVALGDPIPIGNVSIQIKGAGEQDPSFQKLINRLPIRSGAPLLHSDYESAKSQLRRHASERGYYQAAYQTSTLRIDVESYQAHIELILNTGPRYQFGDIRIAPGHLDEDVMRRFIPFEKGDNVSATELINLQLGLSDSDYFSRVEVQPLWTEASDKHQVPVNIEYEPNKRTHYQVGLGYGTDTGARLKFEQNRRWVNTRGHRFNAQLQASEILTNIGTRYVIPGSQPQSDQYILRALWTDEDSSTIRSERFTYGASWQSQRERLQRIYSIDWQDERDYFEGDIRKTQYLMPSAQWTRVETPNRLNVLDGWRLSLTLRGATKQLFSDSDFLQTLASAKYVHSFGSRTRALARIELGTSITSDFDQVPTSLRFFTGGDRSVRGYAYRSISPRNDNNEVEGARNLVVSSLEFDYSFRPNWRVAAFVDAGNAFNDIQESFKVGLGFGFRWQSPIGPVRFDFASGLSDPGDSLRLHLTIGPDL</sequence>
<evidence type="ECO:0000256" key="2">
    <source>
        <dbReference type="ARBA" id="ARBA00010248"/>
    </source>
</evidence>
<dbReference type="InterPro" id="IPR039910">
    <property type="entry name" value="D15-like"/>
</dbReference>
<evidence type="ECO:0000259" key="12">
    <source>
        <dbReference type="Pfam" id="PF17243"/>
    </source>
</evidence>
<dbReference type="EMBL" id="PIPQ01000010">
    <property type="protein sequence ID" value="RUO37862.1"/>
    <property type="molecule type" value="Genomic_DNA"/>
</dbReference>
<comment type="subcellular location">
    <subcellularLocation>
        <location evidence="1">Cell outer membrane</location>
    </subcellularLocation>
</comment>
<keyword evidence="14" id="KW-1185">Reference proteome</keyword>
<feature type="domain" description="TamA POTRA" evidence="12">
    <location>
        <begin position="32"/>
        <end position="107"/>
    </location>
</feature>
<keyword evidence="4" id="KW-1134">Transmembrane beta strand</keyword>
<evidence type="ECO:0000256" key="10">
    <source>
        <dbReference type="ARBA" id="ARBA00093548"/>
    </source>
</evidence>
<evidence type="ECO:0000313" key="14">
    <source>
        <dbReference type="Proteomes" id="UP000286976"/>
    </source>
</evidence>
<evidence type="ECO:0000256" key="8">
    <source>
        <dbReference type="ARBA" id="ARBA00023237"/>
    </source>
</evidence>
<dbReference type="AlphaFoldDB" id="A0A432WVR5"/>
<dbReference type="PANTHER" id="PTHR12815">
    <property type="entry name" value="SORTING AND ASSEMBLY MACHINERY SAMM50 PROTEIN FAMILY MEMBER"/>
    <property type="match status" value="1"/>
</dbReference>
<comment type="subunit">
    <text evidence="10">Interacts with TamB to form the translocation and assembly module (TAM).</text>
</comment>